<dbReference type="EMBL" id="LLXH01002712">
    <property type="protein sequence ID" value="PKC55263.1"/>
    <property type="molecule type" value="Genomic_DNA"/>
</dbReference>
<proteinExistence type="predicted"/>
<evidence type="ECO:0000313" key="4">
    <source>
        <dbReference type="Proteomes" id="UP000232688"/>
    </source>
</evidence>
<sequence>MSRLSSNIILDEWFNKIVPKPINNRPGYDMKYVSAYIVKYCCSTDLKKIIGIEWEYDTLSVVKPGQSLIAWAVSVRIRLQELLANQRFSVYHLHCLFAGFGNGKMVDSDYHRPRINKSNMAICFDCWKLVKITDIKPKKTYFSGWCRYGYEIKSEDLMKYHWDNECSKAKTPDGSARIIQRAYRNYKKQPETFAKRVWEAVRNDNTLKEKKFLNMPSRGIRCTVNLDIWYSIAGLYRPYHVPQDQLYDYISYSKHKRRQLSDRLAIARNKIQCNYITPSAPNFEPAYISPAKQEMIPLTSYQLSNCKSDTGEIFISSWYVKQNNLLPSINHFNQPILRLKDGTKIMIV</sequence>
<dbReference type="VEuPathDB" id="FungiDB:FUN_019393"/>
<reference evidence="1 5" key="1">
    <citation type="submission" date="2016-04" db="EMBL/GenBank/DDBJ databases">
        <title>Genome analyses suggest a sexual origin of heterokaryosis in a supposedly ancient asexual fungus.</title>
        <authorList>
            <person name="Ropars J."/>
            <person name="Sedzielewska K."/>
            <person name="Noel J."/>
            <person name="Charron P."/>
            <person name="Farinelli L."/>
            <person name="Marton T."/>
            <person name="Kruger M."/>
            <person name="Pelin A."/>
            <person name="Brachmann A."/>
            <person name="Corradi N."/>
        </authorList>
    </citation>
    <scope>NUCLEOTIDE SEQUENCE [LARGE SCALE GENOMIC DNA]</scope>
    <source>
        <strain evidence="1 5">A5</strain>
    </source>
</reference>
<protein>
    <submittedName>
        <fullName evidence="1">Uncharacterized protein</fullName>
    </submittedName>
</protein>
<dbReference type="Proteomes" id="UP000232688">
    <property type="component" value="Unassembled WGS sequence"/>
</dbReference>
<dbReference type="EMBL" id="LLXJ01004674">
    <property type="protein sequence ID" value="PKB95558.1"/>
    <property type="molecule type" value="Genomic_DNA"/>
</dbReference>
<dbReference type="AlphaFoldDB" id="A0A2N0NLV3"/>
<dbReference type="EMBL" id="LLXJ01003042">
    <property type="protein sequence ID" value="PKB97669.1"/>
    <property type="molecule type" value="Genomic_DNA"/>
</dbReference>
<evidence type="ECO:0000313" key="2">
    <source>
        <dbReference type="EMBL" id="PKB97669.1"/>
    </source>
</evidence>
<dbReference type="VEuPathDB" id="FungiDB:RhiirA1_504049"/>
<evidence type="ECO:0000313" key="5">
    <source>
        <dbReference type="Proteomes" id="UP000232722"/>
    </source>
</evidence>
<evidence type="ECO:0000313" key="1">
    <source>
        <dbReference type="EMBL" id="PKB95558.1"/>
    </source>
</evidence>
<dbReference type="VEuPathDB" id="FungiDB:RhiirFUN_020531"/>
<reference evidence="3 4" key="4">
    <citation type="submission" date="2017-10" db="EMBL/GenBank/DDBJ databases">
        <title>Genome analyses suggest a sexual origin of heterokaryosis in a supposedly ancient asexual fungus.</title>
        <authorList>
            <person name="Corradi N."/>
            <person name="Sedzielewska K."/>
            <person name="Noel J."/>
            <person name="Charron P."/>
            <person name="Farinelli L."/>
            <person name="Marton T."/>
            <person name="Kruger M."/>
            <person name="Pelin A."/>
            <person name="Brachmann A."/>
            <person name="Corradi N."/>
        </authorList>
    </citation>
    <scope>NUCLEOTIDE SEQUENCE [LARGE SCALE GENOMIC DNA]</scope>
    <source>
        <strain evidence="3 4">A1</strain>
    </source>
</reference>
<gene>
    <name evidence="3" type="ORF">RhiirA1_504049</name>
    <name evidence="1" type="ORF">RhiirA5_436498</name>
    <name evidence="2" type="ORF">RhiirA5_467189</name>
</gene>
<comment type="caution">
    <text evidence="1">The sequence shown here is derived from an EMBL/GenBank/DDBJ whole genome shotgun (WGS) entry which is preliminary data.</text>
</comment>
<reference evidence="1 5" key="2">
    <citation type="submission" date="2017-09" db="EMBL/GenBank/DDBJ databases">
        <title>Extensive intraspecific genome diversity in a model arbuscular mycorrhizal fungus.</title>
        <authorList>
            <person name="Chen E.C."/>
            <person name="Morin E."/>
            <person name="Beaudet D."/>
            <person name="Noel J."/>
            <person name="Ndikumana S."/>
            <person name="Charron P."/>
            <person name="St-Onge C."/>
            <person name="Giorgi J."/>
            <person name="Grigoriev I.V."/>
            <person name="Roux C."/>
            <person name="Martin F.M."/>
            <person name="Corradi N."/>
        </authorList>
    </citation>
    <scope>NUCLEOTIDE SEQUENCE [LARGE SCALE GENOMIC DNA]</scope>
    <source>
        <strain evidence="1 5">A5</strain>
    </source>
</reference>
<dbReference type="Proteomes" id="UP000232722">
    <property type="component" value="Unassembled WGS sequence"/>
</dbReference>
<name>A0A2N0NLV3_9GLOM</name>
<reference evidence="3 4" key="3">
    <citation type="submission" date="2017-10" db="EMBL/GenBank/DDBJ databases">
        <title>Extensive intraspecific genome diversity in a model arbuscular mycorrhizal fungus.</title>
        <authorList>
            <person name="Chen E.C.H."/>
            <person name="Morin E."/>
            <person name="Baudet D."/>
            <person name="Noel J."/>
            <person name="Ndikumana S."/>
            <person name="Charron P."/>
            <person name="St-Onge C."/>
            <person name="Giorgi J."/>
            <person name="Grigoriev I.V."/>
            <person name="Roux C."/>
            <person name="Martin F.M."/>
            <person name="Corradi N."/>
        </authorList>
    </citation>
    <scope>NUCLEOTIDE SEQUENCE [LARGE SCALE GENOMIC DNA]</scope>
    <source>
        <strain evidence="3 4">A1</strain>
    </source>
</reference>
<accession>A0A2N0NLV3</accession>
<organism evidence="1 5">
    <name type="scientific">Rhizophagus irregularis</name>
    <dbReference type="NCBI Taxonomy" id="588596"/>
    <lineage>
        <taxon>Eukaryota</taxon>
        <taxon>Fungi</taxon>
        <taxon>Fungi incertae sedis</taxon>
        <taxon>Mucoromycota</taxon>
        <taxon>Glomeromycotina</taxon>
        <taxon>Glomeromycetes</taxon>
        <taxon>Glomerales</taxon>
        <taxon>Glomeraceae</taxon>
        <taxon>Rhizophagus</taxon>
    </lineage>
</organism>
<evidence type="ECO:0000313" key="3">
    <source>
        <dbReference type="EMBL" id="PKC55263.1"/>
    </source>
</evidence>